<sequence>MSTSDESDAKVSPRHVSDGDYAKLLAIRTALRGFEQWSADRATEQGITARQHQLLLAIRGHAGDTAPTVQDVANYLFIQHHSAVELIDRAVRSGLVRRTTDQQDHRVVRLVVSPQGQDILEGLSGSHLLELAQLASLFEVLHDVSDAPARDER</sequence>
<protein>
    <submittedName>
        <fullName evidence="2">DNA-binding MarR family transcriptional regulator</fullName>
    </submittedName>
</protein>
<dbReference type="InterPro" id="IPR036390">
    <property type="entry name" value="WH_DNA-bd_sf"/>
</dbReference>
<dbReference type="GO" id="GO:0006950">
    <property type="term" value="P:response to stress"/>
    <property type="evidence" value="ECO:0007669"/>
    <property type="project" value="TreeGrafter"/>
</dbReference>
<dbReference type="InterPro" id="IPR036388">
    <property type="entry name" value="WH-like_DNA-bd_sf"/>
</dbReference>
<dbReference type="InterPro" id="IPR039422">
    <property type="entry name" value="MarR/SlyA-like"/>
</dbReference>
<dbReference type="Proteomes" id="UP000318297">
    <property type="component" value="Unassembled WGS sequence"/>
</dbReference>
<dbReference type="PANTHER" id="PTHR33164">
    <property type="entry name" value="TRANSCRIPTIONAL REGULATOR, MARR FAMILY"/>
    <property type="match status" value="1"/>
</dbReference>
<dbReference type="PANTHER" id="PTHR33164:SF43">
    <property type="entry name" value="HTH-TYPE TRANSCRIPTIONAL REPRESSOR YETL"/>
    <property type="match status" value="1"/>
</dbReference>
<accession>A0A561E6V8</accession>
<dbReference type="SMART" id="SM00347">
    <property type="entry name" value="HTH_MARR"/>
    <property type="match status" value="1"/>
</dbReference>
<dbReference type="Gene3D" id="1.10.10.10">
    <property type="entry name" value="Winged helix-like DNA-binding domain superfamily/Winged helix DNA-binding domain"/>
    <property type="match status" value="1"/>
</dbReference>
<reference evidence="2 3" key="1">
    <citation type="submission" date="2019-06" db="EMBL/GenBank/DDBJ databases">
        <title>Sequencing the genomes of 1000 actinobacteria strains.</title>
        <authorList>
            <person name="Klenk H.-P."/>
        </authorList>
    </citation>
    <scope>NUCLEOTIDE SEQUENCE [LARGE SCALE GENOMIC DNA]</scope>
    <source>
        <strain evidence="2 3">DSM 19560</strain>
    </source>
</reference>
<dbReference type="InterPro" id="IPR000835">
    <property type="entry name" value="HTH_MarR-typ"/>
</dbReference>
<dbReference type="GO" id="GO:0003677">
    <property type="term" value="F:DNA binding"/>
    <property type="evidence" value="ECO:0007669"/>
    <property type="project" value="UniProtKB-KW"/>
</dbReference>
<keyword evidence="2" id="KW-0238">DNA-binding</keyword>
<dbReference type="GO" id="GO:0003700">
    <property type="term" value="F:DNA-binding transcription factor activity"/>
    <property type="evidence" value="ECO:0007669"/>
    <property type="project" value="InterPro"/>
</dbReference>
<dbReference type="PROSITE" id="PS50995">
    <property type="entry name" value="HTH_MARR_2"/>
    <property type="match status" value="1"/>
</dbReference>
<evidence type="ECO:0000313" key="2">
    <source>
        <dbReference type="EMBL" id="TWE11355.1"/>
    </source>
</evidence>
<gene>
    <name evidence="2" type="ORF">BKA23_0117</name>
</gene>
<organism evidence="2 3">
    <name type="scientific">Rudaeicoccus suwonensis</name>
    <dbReference type="NCBI Taxonomy" id="657409"/>
    <lineage>
        <taxon>Bacteria</taxon>
        <taxon>Bacillati</taxon>
        <taxon>Actinomycetota</taxon>
        <taxon>Actinomycetes</taxon>
        <taxon>Micrococcales</taxon>
        <taxon>Dermacoccaceae</taxon>
        <taxon>Rudaeicoccus</taxon>
    </lineage>
</organism>
<name>A0A561E6V8_9MICO</name>
<dbReference type="EMBL" id="VIVQ01000001">
    <property type="protein sequence ID" value="TWE11355.1"/>
    <property type="molecule type" value="Genomic_DNA"/>
</dbReference>
<evidence type="ECO:0000313" key="3">
    <source>
        <dbReference type="Proteomes" id="UP000318297"/>
    </source>
</evidence>
<comment type="caution">
    <text evidence="2">The sequence shown here is derived from an EMBL/GenBank/DDBJ whole genome shotgun (WGS) entry which is preliminary data.</text>
</comment>
<dbReference type="SUPFAM" id="SSF46785">
    <property type="entry name" value="Winged helix' DNA-binding domain"/>
    <property type="match status" value="1"/>
</dbReference>
<dbReference type="OrthoDB" id="9807800at2"/>
<dbReference type="Pfam" id="PF12802">
    <property type="entry name" value="MarR_2"/>
    <property type="match status" value="1"/>
</dbReference>
<feature type="domain" description="HTH marR-type" evidence="1">
    <location>
        <begin position="17"/>
        <end position="153"/>
    </location>
</feature>
<proteinExistence type="predicted"/>
<dbReference type="AlphaFoldDB" id="A0A561E6V8"/>
<keyword evidence="3" id="KW-1185">Reference proteome</keyword>
<evidence type="ECO:0000259" key="1">
    <source>
        <dbReference type="PROSITE" id="PS50995"/>
    </source>
</evidence>